<proteinExistence type="predicted"/>
<keyword evidence="1" id="KW-0472">Membrane</keyword>
<dbReference type="AlphaFoldDB" id="A0A5D2DDR9"/>
<feature type="transmembrane region" description="Helical" evidence="1">
    <location>
        <begin position="45"/>
        <end position="65"/>
    </location>
</feature>
<dbReference type="Proteomes" id="UP000323506">
    <property type="component" value="Chromosome D02"/>
</dbReference>
<protein>
    <submittedName>
        <fullName evidence="2">Uncharacterized protein</fullName>
    </submittedName>
</protein>
<accession>A0A5D2DDR9</accession>
<dbReference type="EMBL" id="CM017702">
    <property type="protein sequence ID" value="TYG79238.1"/>
    <property type="molecule type" value="Genomic_DNA"/>
</dbReference>
<keyword evidence="1" id="KW-0812">Transmembrane</keyword>
<reference evidence="2 3" key="1">
    <citation type="submission" date="2019-06" db="EMBL/GenBank/DDBJ databases">
        <title>WGS assembly of Gossypium darwinii.</title>
        <authorList>
            <person name="Chen Z.J."/>
            <person name="Sreedasyam A."/>
            <person name="Ando A."/>
            <person name="Song Q."/>
            <person name="De L."/>
            <person name="Hulse-Kemp A."/>
            <person name="Ding M."/>
            <person name="Ye W."/>
            <person name="Kirkbride R."/>
            <person name="Jenkins J."/>
            <person name="Plott C."/>
            <person name="Lovell J."/>
            <person name="Lin Y.-M."/>
            <person name="Vaughn R."/>
            <person name="Liu B."/>
            <person name="Li W."/>
            <person name="Simpson S."/>
            <person name="Scheffler B."/>
            <person name="Saski C."/>
            <person name="Grover C."/>
            <person name="Hu G."/>
            <person name="Conover J."/>
            <person name="Carlson J."/>
            <person name="Shu S."/>
            <person name="Boston L."/>
            <person name="Williams M."/>
            <person name="Peterson D."/>
            <person name="Mcgee K."/>
            <person name="Jones D."/>
            <person name="Wendel J."/>
            <person name="Stelly D."/>
            <person name="Grimwood J."/>
            <person name="Schmutz J."/>
        </authorList>
    </citation>
    <scope>NUCLEOTIDE SEQUENCE [LARGE SCALE GENOMIC DNA]</scope>
    <source>
        <strain evidence="2">1808015.09</strain>
    </source>
</reference>
<evidence type="ECO:0000313" key="2">
    <source>
        <dbReference type="EMBL" id="TYG79238.1"/>
    </source>
</evidence>
<gene>
    <name evidence="2" type="ORF">ES288_D02G124800v1</name>
</gene>
<sequence>MLRRSCALNLCQDSDCNGDGQRSGGQVRLYEGTVTWRLAWGRSGVLEAVVTALGAGCCLGFLLVIGPHSNWATVLGI</sequence>
<organism evidence="2 3">
    <name type="scientific">Gossypium darwinii</name>
    <name type="common">Darwin's cotton</name>
    <name type="synonym">Gossypium barbadense var. darwinii</name>
    <dbReference type="NCBI Taxonomy" id="34276"/>
    <lineage>
        <taxon>Eukaryota</taxon>
        <taxon>Viridiplantae</taxon>
        <taxon>Streptophyta</taxon>
        <taxon>Embryophyta</taxon>
        <taxon>Tracheophyta</taxon>
        <taxon>Spermatophyta</taxon>
        <taxon>Magnoliopsida</taxon>
        <taxon>eudicotyledons</taxon>
        <taxon>Gunneridae</taxon>
        <taxon>Pentapetalae</taxon>
        <taxon>rosids</taxon>
        <taxon>malvids</taxon>
        <taxon>Malvales</taxon>
        <taxon>Malvaceae</taxon>
        <taxon>Malvoideae</taxon>
        <taxon>Gossypium</taxon>
    </lineage>
</organism>
<keyword evidence="1" id="KW-1133">Transmembrane helix</keyword>
<name>A0A5D2DDR9_GOSDA</name>
<evidence type="ECO:0000313" key="3">
    <source>
        <dbReference type="Proteomes" id="UP000323506"/>
    </source>
</evidence>
<keyword evidence="3" id="KW-1185">Reference proteome</keyword>
<evidence type="ECO:0000256" key="1">
    <source>
        <dbReference type="SAM" id="Phobius"/>
    </source>
</evidence>